<organism evidence="1 2">
    <name type="scientific">Oedothorax gibbosus</name>
    <dbReference type="NCBI Taxonomy" id="931172"/>
    <lineage>
        <taxon>Eukaryota</taxon>
        <taxon>Metazoa</taxon>
        <taxon>Ecdysozoa</taxon>
        <taxon>Arthropoda</taxon>
        <taxon>Chelicerata</taxon>
        <taxon>Arachnida</taxon>
        <taxon>Araneae</taxon>
        <taxon>Araneomorphae</taxon>
        <taxon>Entelegynae</taxon>
        <taxon>Araneoidea</taxon>
        <taxon>Linyphiidae</taxon>
        <taxon>Erigoninae</taxon>
        <taxon>Oedothorax</taxon>
    </lineage>
</organism>
<reference evidence="1 2" key="1">
    <citation type="journal article" date="2022" name="Nat. Ecol. Evol.">
        <title>A masculinizing supergene underlies an exaggerated male reproductive morph in a spider.</title>
        <authorList>
            <person name="Hendrickx F."/>
            <person name="De Corte Z."/>
            <person name="Sonet G."/>
            <person name="Van Belleghem S.M."/>
            <person name="Kostlbacher S."/>
            <person name="Vangestel C."/>
        </authorList>
    </citation>
    <scope>NUCLEOTIDE SEQUENCE [LARGE SCALE GENOMIC DNA]</scope>
    <source>
        <strain evidence="1">W744_W776</strain>
    </source>
</reference>
<name>A0AAV6V3G5_9ARAC</name>
<sequence>MDHVILDGQRYTIQGLPGEQAAGRTLRGRGLDRVWSADGQVAGELVRHGRSYARDITFMDHVILDGQRYTIQGLPGEQAAGRALRGRGLDRVWSADGQVAGELVRHG</sequence>
<proteinExistence type="predicted"/>
<dbReference type="Proteomes" id="UP000827092">
    <property type="component" value="Unassembled WGS sequence"/>
</dbReference>
<dbReference type="AlphaFoldDB" id="A0AAV6V3G5"/>
<evidence type="ECO:0000313" key="2">
    <source>
        <dbReference type="Proteomes" id="UP000827092"/>
    </source>
</evidence>
<keyword evidence="2" id="KW-1185">Reference proteome</keyword>
<gene>
    <name evidence="1" type="ORF">JTE90_009271</name>
</gene>
<evidence type="ECO:0000313" key="1">
    <source>
        <dbReference type="EMBL" id="KAG8190434.1"/>
    </source>
</evidence>
<protein>
    <submittedName>
        <fullName evidence="1">Uncharacterized protein</fullName>
    </submittedName>
</protein>
<accession>A0AAV6V3G5</accession>
<comment type="caution">
    <text evidence="1">The sequence shown here is derived from an EMBL/GenBank/DDBJ whole genome shotgun (WGS) entry which is preliminary data.</text>
</comment>
<dbReference type="EMBL" id="JAFNEN010000184">
    <property type="protein sequence ID" value="KAG8190434.1"/>
    <property type="molecule type" value="Genomic_DNA"/>
</dbReference>